<dbReference type="GO" id="GO:0005524">
    <property type="term" value="F:ATP binding"/>
    <property type="evidence" value="ECO:0007669"/>
    <property type="project" value="InterPro"/>
</dbReference>
<dbReference type="Proteomes" id="UP000266673">
    <property type="component" value="Unassembled WGS sequence"/>
</dbReference>
<gene>
    <name evidence="2" type="ORF">C2G38_297904</name>
</gene>
<keyword evidence="3" id="KW-1185">Reference proteome</keyword>
<dbReference type="PANTHER" id="PTHR44329">
    <property type="entry name" value="SERINE/THREONINE-PROTEIN KINASE TNNI3K-RELATED"/>
    <property type="match status" value="1"/>
</dbReference>
<keyword evidence="2" id="KW-0418">Kinase</keyword>
<organism evidence="2 3">
    <name type="scientific">Gigaspora rosea</name>
    <dbReference type="NCBI Taxonomy" id="44941"/>
    <lineage>
        <taxon>Eukaryota</taxon>
        <taxon>Fungi</taxon>
        <taxon>Fungi incertae sedis</taxon>
        <taxon>Mucoromycota</taxon>
        <taxon>Glomeromycotina</taxon>
        <taxon>Glomeromycetes</taxon>
        <taxon>Diversisporales</taxon>
        <taxon>Gigasporaceae</taxon>
        <taxon>Gigaspora</taxon>
    </lineage>
</organism>
<dbReference type="Gene3D" id="1.10.510.10">
    <property type="entry name" value="Transferase(Phosphotransferase) domain 1"/>
    <property type="match status" value="1"/>
</dbReference>
<feature type="domain" description="Protein kinase" evidence="1">
    <location>
        <begin position="98"/>
        <end position="371"/>
    </location>
</feature>
<dbReference type="SUPFAM" id="SSF56112">
    <property type="entry name" value="Protein kinase-like (PK-like)"/>
    <property type="match status" value="1"/>
</dbReference>
<sequence length="424" mass="48980">MQLGNDELKIYGITKNTSTNKYMLVFEEFGLKRCKEHGICKLCERYNTSPAWCQTCDPKTVIHGWTSGNKDVDNYIKNFQLRGSRYDEIIEWIPYEDLDDIGVIGEGGFSVVYSAKWKKGKRYISYDNVKHTQNRTPPYPVALKTLSVSQKDFLKEFENLMQTRFVGNKLEVYGITQHKKTKKYMMVFQYANGGNLRKFLEKNFTKLKWESKWRQLLFISWELTQIHKAGYIHRDLHSGNILIKEYANGILETYISDLGLSRNKEELIKEGEIYGVLPYIAPEVLFGRLCTEKSDIYSFGIIMAEMSTGNPPYYDLEYDVSLAIKICNGLRPTFAEGTPECYIKLANRCMDADPSKRPSAIDVYKELESWSIDLTIFQEGDNVISTLPLNLQNNVHSKYTSQFYIIPSIQVNFTLSNPCFTVLS</sequence>
<reference evidence="2 3" key="1">
    <citation type="submission" date="2018-06" db="EMBL/GenBank/DDBJ databases">
        <title>Comparative genomics reveals the genomic features of Rhizophagus irregularis, R. cerebriforme, R. diaphanum and Gigaspora rosea, and their symbiotic lifestyle signature.</title>
        <authorList>
            <person name="Morin E."/>
            <person name="San Clemente H."/>
            <person name="Chen E.C.H."/>
            <person name="De La Providencia I."/>
            <person name="Hainaut M."/>
            <person name="Kuo A."/>
            <person name="Kohler A."/>
            <person name="Murat C."/>
            <person name="Tang N."/>
            <person name="Roy S."/>
            <person name="Loubradou J."/>
            <person name="Henrissat B."/>
            <person name="Grigoriev I.V."/>
            <person name="Corradi N."/>
            <person name="Roux C."/>
            <person name="Martin F.M."/>
        </authorList>
    </citation>
    <scope>NUCLEOTIDE SEQUENCE [LARGE SCALE GENOMIC DNA]</scope>
    <source>
        <strain evidence="2 3">DAOM 194757</strain>
    </source>
</reference>
<comment type="caution">
    <text evidence="2">The sequence shown here is derived from an EMBL/GenBank/DDBJ whole genome shotgun (WGS) entry which is preliminary data.</text>
</comment>
<proteinExistence type="predicted"/>
<evidence type="ECO:0000313" key="3">
    <source>
        <dbReference type="Proteomes" id="UP000266673"/>
    </source>
</evidence>
<accession>A0A397UJ00</accession>
<dbReference type="InterPro" id="IPR011009">
    <property type="entry name" value="Kinase-like_dom_sf"/>
</dbReference>
<dbReference type="InterPro" id="IPR051681">
    <property type="entry name" value="Ser/Thr_Kinases-Pseudokinases"/>
</dbReference>
<evidence type="ECO:0000259" key="1">
    <source>
        <dbReference type="PROSITE" id="PS50011"/>
    </source>
</evidence>
<dbReference type="GO" id="GO:0004674">
    <property type="term" value="F:protein serine/threonine kinase activity"/>
    <property type="evidence" value="ECO:0007669"/>
    <property type="project" value="TreeGrafter"/>
</dbReference>
<dbReference type="AlphaFoldDB" id="A0A397UJ00"/>
<protein>
    <submittedName>
        <fullName evidence="2">Kinase-like domain-containing protein</fullName>
    </submittedName>
</protein>
<evidence type="ECO:0000313" key="2">
    <source>
        <dbReference type="EMBL" id="RIB09097.1"/>
    </source>
</evidence>
<name>A0A397UJ00_9GLOM</name>
<dbReference type="InterPro" id="IPR000719">
    <property type="entry name" value="Prot_kinase_dom"/>
</dbReference>
<dbReference type="PRINTS" id="PR00109">
    <property type="entry name" value="TYRKINASE"/>
</dbReference>
<keyword evidence="2" id="KW-0808">Transferase</keyword>
<dbReference type="InterPro" id="IPR001245">
    <property type="entry name" value="Ser-Thr/Tyr_kinase_cat_dom"/>
</dbReference>
<dbReference type="EMBL" id="QKWP01001418">
    <property type="protein sequence ID" value="RIB09097.1"/>
    <property type="molecule type" value="Genomic_DNA"/>
</dbReference>
<dbReference type="OrthoDB" id="2343059at2759"/>
<dbReference type="PROSITE" id="PS50011">
    <property type="entry name" value="PROTEIN_KINASE_DOM"/>
    <property type="match status" value="1"/>
</dbReference>
<dbReference type="Pfam" id="PF07714">
    <property type="entry name" value="PK_Tyr_Ser-Thr"/>
    <property type="match status" value="1"/>
</dbReference>
<dbReference type="STRING" id="44941.A0A397UJ00"/>